<evidence type="ECO:0000256" key="12">
    <source>
        <dbReference type="ARBA" id="ARBA00047712"/>
    </source>
</evidence>
<evidence type="ECO:0000259" key="14">
    <source>
        <dbReference type="PROSITE" id="PS51085"/>
    </source>
</evidence>
<dbReference type="Gene3D" id="3.30.200.210">
    <property type="match status" value="1"/>
</dbReference>
<evidence type="ECO:0000256" key="13">
    <source>
        <dbReference type="RuleBase" id="RU003525"/>
    </source>
</evidence>
<dbReference type="CDD" id="cd02771">
    <property type="entry name" value="MopB_NDH-1_NuoG2-N7"/>
    <property type="match status" value="1"/>
</dbReference>
<dbReference type="PANTHER" id="PTHR43105:SF10">
    <property type="entry name" value="NADH-QUINONE OXIDOREDUCTASE SUBUNIT G"/>
    <property type="match status" value="1"/>
</dbReference>
<comment type="similarity">
    <text evidence="2 13">Belongs to the complex I 75 kDa subunit family.</text>
</comment>
<dbReference type="EC" id="7.1.1.-" evidence="13"/>
<dbReference type="GO" id="GO:0048038">
    <property type="term" value="F:quinone binding"/>
    <property type="evidence" value="ECO:0007669"/>
    <property type="project" value="UniProtKB-UniRule"/>
</dbReference>
<dbReference type="Gene3D" id="3.10.20.740">
    <property type="match status" value="1"/>
</dbReference>
<dbReference type="InterPro" id="IPR054351">
    <property type="entry name" value="NADH_UbQ_OxRdtase_ferredoxin"/>
</dbReference>
<dbReference type="InterPro" id="IPR010228">
    <property type="entry name" value="NADH_UbQ_OxRdtase_Gsu"/>
</dbReference>
<accession>L2F8I0</accession>
<feature type="domain" description="2Fe-2S ferredoxin-type" evidence="14">
    <location>
        <begin position="1"/>
        <end position="86"/>
    </location>
</feature>
<dbReference type="PROSITE" id="PS00643">
    <property type="entry name" value="COMPLEX1_75K_3"/>
    <property type="match status" value="1"/>
</dbReference>
<dbReference type="STRING" id="1230338.MOMA_00150"/>
<dbReference type="FunFam" id="2.20.25.90:FF:000003">
    <property type="entry name" value="NADH-quinone oxidoreductase"/>
    <property type="match status" value="1"/>
</dbReference>
<dbReference type="SUPFAM" id="SSF53706">
    <property type="entry name" value="Formate dehydrogenase/DMSO reductase, domains 1-3"/>
    <property type="match status" value="1"/>
</dbReference>
<dbReference type="GO" id="GO:0051539">
    <property type="term" value="F:4 iron, 4 sulfur cluster binding"/>
    <property type="evidence" value="ECO:0007669"/>
    <property type="project" value="UniProtKB-KW"/>
</dbReference>
<dbReference type="PROSITE" id="PS51669">
    <property type="entry name" value="4FE4S_MOW_BIS_MGD"/>
    <property type="match status" value="1"/>
</dbReference>
<comment type="caution">
    <text evidence="17">The sequence shown here is derived from an EMBL/GenBank/DDBJ whole genome shotgun (WGS) entry which is preliminary data.</text>
</comment>
<keyword evidence="5 13" id="KW-0874">Quinone</keyword>
<organism evidence="17 18">
    <name type="scientific">Moraxella macacae 0408225</name>
    <dbReference type="NCBI Taxonomy" id="1230338"/>
    <lineage>
        <taxon>Bacteria</taxon>
        <taxon>Pseudomonadati</taxon>
        <taxon>Pseudomonadota</taxon>
        <taxon>Gammaproteobacteria</taxon>
        <taxon>Moraxellales</taxon>
        <taxon>Moraxellaceae</taxon>
        <taxon>Moraxella</taxon>
    </lineage>
</organism>
<dbReference type="SMART" id="SM00929">
    <property type="entry name" value="NADH-G_4Fe-4S_3"/>
    <property type="match status" value="1"/>
</dbReference>
<comment type="cofactor">
    <cofactor evidence="13">
        <name>[2Fe-2S] cluster</name>
        <dbReference type="ChEBI" id="CHEBI:190135"/>
    </cofactor>
    <text evidence="13">Binds 1 [2Fe-2S] cluster per subunit.</text>
</comment>
<dbReference type="SUPFAM" id="SSF54292">
    <property type="entry name" value="2Fe-2S ferredoxin-like"/>
    <property type="match status" value="1"/>
</dbReference>
<evidence type="ECO:0000256" key="11">
    <source>
        <dbReference type="ARBA" id="ARBA00026021"/>
    </source>
</evidence>
<dbReference type="InterPro" id="IPR001041">
    <property type="entry name" value="2Fe-2S_ferredoxin-type"/>
</dbReference>
<reference evidence="17 18" key="1">
    <citation type="journal article" date="2013" name="Genome Announc.">
        <title>Genome Sequence of Moraxella macacae 0408225, a Novel Bacterial Species Isolated from a Cynomolgus Macaque with Epistaxis.</title>
        <authorList>
            <person name="Ladner J.T."/>
            <person name="Whitehouse C.A."/>
            <person name="Koroleva G.I."/>
            <person name="Palacios G.F."/>
        </authorList>
    </citation>
    <scope>NUCLEOTIDE SEQUENCE [LARGE SCALE GENOMIC DNA]</scope>
    <source>
        <strain evidence="17 18">0408225</strain>
    </source>
</reference>
<dbReference type="FunFam" id="3.10.20.740:FF:000002">
    <property type="entry name" value="NADH-quinone oxidoreductase"/>
    <property type="match status" value="1"/>
</dbReference>
<dbReference type="Proteomes" id="UP000023795">
    <property type="component" value="Unassembled WGS sequence"/>
</dbReference>
<dbReference type="InterPro" id="IPR019574">
    <property type="entry name" value="NADH_UbQ_OxRdtase_Gsu_4Fe4S-bd"/>
</dbReference>
<dbReference type="PROSITE" id="PS51085">
    <property type="entry name" value="2FE2S_FER_2"/>
    <property type="match status" value="1"/>
</dbReference>
<dbReference type="GO" id="GO:0016020">
    <property type="term" value="C:membrane"/>
    <property type="evidence" value="ECO:0007669"/>
    <property type="project" value="InterPro"/>
</dbReference>
<dbReference type="PROSITE" id="PS51839">
    <property type="entry name" value="4FE4S_HC3"/>
    <property type="match status" value="1"/>
</dbReference>
<keyword evidence="3 13" id="KW-0004">4Fe-4S</keyword>
<dbReference type="Pfam" id="PF04879">
    <property type="entry name" value="Molybdop_Fe4S4"/>
    <property type="match status" value="1"/>
</dbReference>
<evidence type="ECO:0000313" key="18">
    <source>
        <dbReference type="Proteomes" id="UP000023795"/>
    </source>
</evidence>
<dbReference type="GO" id="GO:0051537">
    <property type="term" value="F:2 iron, 2 sulfur cluster binding"/>
    <property type="evidence" value="ECO:0007669"/>
    <property type="project" value="UniProtKB-UniRule"/>
</dbReference>
<evidence type="ECO:0000256" key="3">
    <source>
        <dbReference type="ARBA" id="ARBA00022485"/>
    </source>
</evidence>
<evidence type="ECO:0000259" key="16">
    <source>
        <dbReference type="PROSITE" id="PS51839"/>
    </source>
</evidence>
<dbReference type="InterPro" id="IPR036010">
    <property type="entry name" value="2Fe-2S_ferredoxin-like_sf"/>
</dbReference>
<dbReference type="Pfam" id="PF10588">
    <property type="entry name" value="NADH-G_4Fe-4S_3"/>
    <property type="match status" value="1"/>
</dbReference>
<proteinExistence type="inferred from homology"/>
<dbReference type="eggNOG" id="COG1034">
    <property type="taxonomic scope" value="Bacteria"/>
</dbReference>
<keyword evidence="9 13" id="KW-0411">Iron-sulfur</keyword>
<dbReference type="NCBIfam" id="TIGR01973">
    <property type="entry name" value="NuoG"/>
    <property type="match status" value="1"/>
</dbReference>
<comment type="function">
    <text evidence="13">NDH-1 shuttles electrons from NADH, via FMN and iron-sulfur (Fe-S) centers, to quinones in the respiratory chain. Couples the redox reaction to proton translocation (for every two electrons transferred, four hydrogen ions are translocated across the cytoplasmic membrane), and thus conserves the redox energy in a proton gradient.</text>
</comment>
<comment type="cofactor">
    <cofactor evidence="1 13">
        <name>[4Fe-4S] cluster</name>
        <dbReference type="ChEBI" id="CHEBI:49883"/>
    </cofactor>
</comment>
<dbReference type="SUPFAM" id="SSF54862">
    <property type="entry name" value="4Fe-4S ferredoxins"/>
    <property type="match status" value="1"/>
</dbReference>
<evidence type="ECO:0000256" key="9">
    <source>
        <dbReference type="ARBA" id="ARBA00023014"/>
    </source>
</evidence>
<dbReference type="Pfam" id="PF22117">
    <property type="entry name" value="Fer4_Nqo3"/>
    <property type="match status" value="1"/>
</dbReference>
<dbReference type="PATRIC" id="fig|1230338.3.peg.26"/>
<dbReference type="EMBL" id="ANIN01000001">
    <property type="protein sequence ID" value="ELA08778.1"/>
    <property type="molecule type" value="Genomic_DNA"/>
</dbReference>
<dbReference type="Gene3D" id="3.40.50.740">
    <property type="match status" value="1"/>
</dbReference>
<feature type="domain" description="4Fe-4S His(Cys)3-ligated-type" evidence="16">
    <location>
        <begin position="86"/>
        <end position="125"/>
    </location>
</feature>
<dbReference type="GO" id="GO:0003954">
    <property type="term" value="F:NADH dehydrogenase activity"/>
    <property type="evidence" value="ECO:0007669"/>
    <property type="project" value="TreeGrafter"/>
</dbReference>
<dbReference type="InterPro" id="IPR006656">
    <property type="entry name" value="Mopterin_OxRdtase"/>
</dbReference>
<dbReference type="Pfam" id="PF13510">
    <property type="entry name" value="Fer2_4"/>
    <property type="match status" value="1"/>
</dbReference>
<evidence type="ECO:0000256" key="10">
    <source>
        <dbReference type="ARBA" id="ARBA00023027"/>
    </source>
</evidence>
<keyword evidence="17" id="KW-0560">Oxidoreductase</keyword>
<dbReference type="InterPro" id="IPR050123">
    <property type="entry name" value="Prok_molybdopt-oxidoreductase"/>
</dbReference>
<evidence type="ECO:0000259" key="15">
    <source>
        <dbReference type="PROSITE" id="PS51669"/>
    </source>
</evidence>
<name>L2F8I0_9GAMM</name>
<feature type="domain" description="4Fe-4S Mo/W bis-MGD-type" evidence="15">
    <location>
        <begin position="224"/>
        <end position="280"/>
    </location>
</feature>
<evidence type="ECO:0000256" key="2">
    <source>
        <dbReference type="ARBA" id="ARBA00005404"/>
    </source>
</evidence>
<dbReference type="OrthoDB" id="9810782at2"/>
<dbReference type="RefSeq" id="WP_009501151.1">
    <property type="nucleotide sequence ID" value="NZ_ANIN01000001.1"/>
</dbReference>
<dbReference type="InterPro" id="IPR000283">
    <property type="entry name" value="NADH_UbQ_OxRdtase_75kDa_su_CS"/>
</dbReference>
<dbReference type="GO" id="GO:0008137">
    <property type="term" value="F:NADH dehydrogenase (ubiquinone) activity"/>
    <property type="evidence" value="ECO:0007669"/>
    <property type="project" value="UniProtKB-UniRule"/>
</dbReference>
<dbReference type="AlphaFoldDB" id="L2F8I0"/>
<keyword evidence="4 13" id="KW-0001">2Fe-2S</keyword>
<evidence type="ECO:0000256" key="1">
    <source>
        <dbReference type="ARBA" id="ARBA00001966"/>
    </source>
</evidence>
<evidence type="ECO:0000256" key="8">
    <source>
        <dbReference type="ARBA" id="ARBA00023004"/>
    </source>
</evidence>
<dbReference type="PROSITE" id="PS00642">
    <property type="entry name" value="COMPLEX1_75K_2"/>
    <property type="match status" value="1"/>
</dbReference>
<dbReference type="CDD" id="cd00207">
    <property type="entry name" value="fer2"/>
    <property type="match status" value="1"/>
</dbReference>
<protein>
    <recommendedName>
        <fullName evidence="13">NADH-quinone oxidoreductase</fullName>
        <ecNumber evidence="13">7.1.1.-</ecNumber>
    </recommendedName>
</protein>
<dbReference type="PROSITE" id="PS00641">
    <property type="entry name" value="COMPLEX1_75K_1"/>
    <property type="match status" value="1"/>
</dbReference>
<dbReference type="Pfam" id="PF00384">
    <property type="entry name" value="Molybdopterin"/>
    <property type="match status" value="1"/>
</dbReference>
<comment type="subunit">
    <text evidence="11">Composed of 13 different subunits. Subunits NuoCD, E, F, and G constitute the peripheral sector of the complex.</text>
</comment>
<keyword evidence="7 13" id="KW-1278">Translocase</keyword>
<keyword evidence="10 13" id="KW-0520">NAD</keyword>
<dbReference type="GO" id="GO:0046872">
    <property type="term" value="F:metal ion binding"/>
    <property type="evidence" value="ECO:0007669"/>
    <property type="project" value="UniProtKB-UniRule"/>
</dbReference>
<sequence>MAIIHIDGKSVEVDGADNLLQACLSLGIDVPYFCYHPALGSVGSCRQCAVKQYNNKDDYEAGRGRLVMSCMVNPTEDMYISVSDDEVKKFRKSLVEYIMTNHPHDCPTCEEGGHCHLQDMTYMSGHNKRRYRFTKRVHHNQDLGAFINHEMNRCIACYRCVRFYKDYAGGGDMGVYASNNRVYFGRDKDGQFESEFSGNLTEVCPTGVFTDKTHSQRYNRKWDMQYAPSICHGCSTGCNISAGERYGELRRIENRFNGDVNAYFLCDRGRFGYGYVNRSDRHVQAVEKIGNDQEKVSIDFAIEAVKKRIMGKKVLGIGSPVASLESNFALKHLVGDANFSTGVGKKEQDLVQKCIEILTTEDTYNPTLREIECYDAILILGEDLTQTSPRVALAVRQAAKNKAKEMANALRTPEWLAEPVKRIGQNACSPIFIVDVKDTKLDDIAAVSCVATPRDIAKLGFEIANQMAILDTKQLPKDLTIDVADNSDMKTFAKHIAQTLLKANRPLIISGTSLNSTAIIEAAAQIAYLAEQKRSEVVAHEKTIIDAHNTAVDVEIAKINEQKAKQKQQDDIEQKAEVALPKHMQATIGYKDKADIYLTVPKSNSIGVNLLGGLSLEAVLDSDAEAVIILENDLKSRLSNEQFNQLIGNKAVIVLDHENYPWHRKADVILPVATFAEADGTLVSAEGRAQRFFQVYDPVYYNPHNMVKESWRWLHAIECDVQGRSIDWTQLDDVVNVVADVNPALQGIKDASPTANFRISGLKIAREPRRYSGRTAMRAPISVHEPEQPKDIDTALTFSQEGYVGTDTPSAMIPFAWAAGWNSPQAWNKYQGKVGTNLKNGDPGVRLFDRISRLPKREYVAPNFDEVIPATQNATTQLVPIYNIFASDNLASRSEVVASQLIEPVFSVCRDDAKIWQLQAGDILTVKANHVVQTLPVKLVDYLAEGCIGYPVGQVPELTAELAKDDVTVSFAKVNLSQTVTMEAL</sequence>
<evidence type="ECO:0000256" key="4">
    <source>
        <dbReference type="ARBA" id="ARBA00022714"/>
    </source>
</evidence>
<evidence type="ECO:0000313" key="17">
    <source>
        <dbReference type="EMBL" id="ELA08778.1"/>
    </source>
</evidence>
<dbReference type="InterPro" id="IPR006963">
    <property type="entry name" value="Mopterin_OxRdtase_4Fe-4S_dom"/>
</dbReference>
<evidence type="ECO:0000256" key="7">
    <source>
        <dbReference type="ARBA" id="ARBA00022967"/>
    </source>
</evidence>
<keyword evidence="18" id="KW-1185">Reference proteome</keyword>
<comment type="catalytic activity">
    <reaction evidence="12 13">
        <text>a quinone + NADH + 5 H(+)(in) = a quinol + NAD(+) + 4 H(+)(out)</text>
        <dbReference type="Rhea" id="RHEA:57888"/>
        <dbReference type="ChEBI" id="CHEBI:15378"/>
        <dbReference type="ChEBI" id="CHEBI:24646"/>
        <dbReference type="ChEBI" id="CHEBI:57540"/>
        <dbReference type="ChEBI" id="CHEBI:57945"/>
        <dbReference type="ChEBI" id="CHEBI:132124"/>
    </reaction>
</comment>
<dbReference type="CDD" id="cd02788">
    <property type="entry name" value="MopB_CT_NDH-1_NuoG2-N7"/>
    <property type="match status" value="1"/>
</dbReference>
<dbReference type="PANTHER" id="PTHR43105">
    <property type="entry name" value="RESPIRATORY NITRATE REDUCTASE"/>
    <property type="match status" value="1"/>
</dbReference>
<evidence type="ECO:0000256" key="5">
    <source>
        <dbReference type="ARBA" id="ARBA00022719"/>
    </source>
</evidence>
<evidence type="ECO:0000256" key="6">
    <source>
        <dbReference type="ARBA" id="ARBA00022723"/>
    </source>
</evidence>
<keyword evidence="8 13" id="KW-0408">Iron</keyword>
<gene>
    <name evidence="17" type="ORF">MOMA_00150</name>
</gene>
<dbReference type="GO" id="GO:0042773">
    <property type="term" value="P:ATP synthesis coupled electron transport"/>
    <property type="evidence" value="ECO:0007669"/>
    <property type="project" value="InterPro"/>
</dbReference>
<keyword evidence="6 13" id="KW-0479">Metal-binding</keyword>
<dbReference type="SMART" id="SM00926">
    <property type="entry name" value="Molybdop_Fe4S4"/>
    <property type="match status" value="1"/>
</dbReference>